<dbReference type="AlphaFoldDB" id="A0A3S1BHV8"/>
<sequence>MQVEGPPISRRLIHEDRADHPVEVADSHDNAAFTDDDLVFVDLSDAETTDWTPAAGTWETGSDSRRQRENSGTTSPVTGNAYNRLGCQNESPGDMSHILLSRPPISKQETLEEQMSRLEAKDTFNPLPLTQQSSQNVSDPQSTLNNAHDIMVDPQVGFKLGLKKNFHRSESGRLKKGNSPPTPMGNKPKKVDLAKSSQKQTGLSFTKHTFPQETSQRKVSFGQDNVIEEAIDANLYFHPSGPPQRNWTAYKSAMHYQFQPRSMSATTGKEGLHPSFGTRSQSMRLPRQRTTHPLVAVQPKQLLRELSFSDSGAEKIHDYGSLVRGQSLPRRTLESQPEDTENLDRKDDSKLPAPAIASLIGLMEELLDRGKIREVALLSLAGGAPVASLPVSWTLPANVGTSLVKAVLETSTPLVRLTINEEKYVCLKHGPDRMVGHSVNNDVLVAQKTALFIVLGLSEEETPGSCLQEVLELVEILTEKGW</sequence>
<keyword evidence="3" id="KW-1185">Reference proteome</keyword>
<dbReference type="InterPro" id="IPR036140">
    <property type="entry name" value="PFN_sf"/>
</dbReference>
<dbReference type="Gene3D" id="3.30.450.30">
    <property type="entry name" value="Dynein light chain 2a, cytoplasmic"/>
    <property type="match status" value="1"/>
</dbReference>
<protein>
    <recommendedName>
        <fullName evidence="4">Profilin</fullName>
    </recommendedName>
</protein>
<dbReference type="EMBL" id="RQTK01000212">
    <property type="protein sequence ID" value="RUS84253.1"/>
    <property type="molecule type" value="Genomic_DNA"/>
</dbReference>
<organism evidence="2 3">
    <name type="scientific">Elysia chlorotica</name>
    <name type="common">Eastern emerald elysia</name>
    <name type="synonym">Sea slug</name>
    <dbReference type="NCBI Taxonomy" id="188477"/>
    <lineage>
        <taxon>Eukaryota</taxon>
        <taxon>Metazoa</taxon>
        <taxon>Spiralia</taxon>
        <taxon>Lophotrochozoa</taxon>
        <taxon>Mollusca</taxon>
        <taxon>Gastropoda</taxon>
        <taxon>Heterobranchia</taxon>
        <taxon>Euthyneura</taxon>
        <taxon>Panpulmonata</taxon>
        <taxon>Sacoglossa</taxon>
        <taxon>Placobranchoidea</taxon>
        <taxon>Plakobranchidae</taxon>
        <taxon>Elysia</taxon>
    </lineage>
</organism>
<feature type="region of interest" description="Disordered" evidence="1">
    <location>
        <begin position="327"/>
        <end position="348"/>
    </location>
</feature>
<evidence type="ECO:0008006" key="4">
    <source>
        <dbReference type="Google" id="ProtNLM"/>
    </source>
</evidence>
<dbReference type="GO" id="GO:0003779">
    <property type="term" value="F:actin binding"/>
    <property type="evidence" value="ECO:0007669"/>
    <property type="project" value="InterPro"/>
</dbReference>
<evidence type="ECO:0000313" key="3">
    <source>
        <dbReference type="Proteomes" id="UP000271974"/>
    </source>
</evidence>
<evidence type="ECO:0000256" key="1">
    <source>
        <dbReference type="SAM" id="MobiDB-lite"/>
    </source>
</evidence>
<feature type="region of interest" description="Disordered" evidence="1">
    <location>
        <begin position="264"/>
        <end position="287"/>
    </location>
</feature>
<dbReference type="Proteomes" id="UP000271974">
    <property type="component" value="Unassembled WGS sequence"/>
</dbReference>
<reference evidence="2 3" key="1">
    <citation type="submission" date="2019-01" db="EMBL/GenBank/DDBJ databases">
        <title>A draft genome assembly of the solar-powered sea slug Elysia chlorotica.</title>
        <authorList>
            <person name="Cai H."/>
            <person name="Li Q."/>
            <person name="Fang X."/>
            <person name="Li J."/>
            <person name="Curtis N.E."/>
            <person name="Altenburger A."/>
            <person name="Shibata T."/>
            <person name="Feng M."/>
            <person name="Maeda T."/>
            <person name="Schwartz J.A."/>
            <person name="Shigenobu S."/>
            <person name="Lundholm N."/>
            <person name="Nishiyama T."/>
            <person name="Yang H."/>
            <person name="Hasebe M."/>
            <person name="Li S."/>
            <person name="Pierce S.K."/>
            <person name="Wang J."/>
        </authorList>
    </citation>
    <scope>NUCLEOTIDE SEQUENCE [LARGE SCALE GENOMIC DNA]</scope>
    <source>
        <strain evidence="2">EC2010</strain>
        <tissue evidence="2">Whole organism of an adult</tissue>
    </source>
</reference>
<proteinExistence type="predicted"/>
<feature type="compositionally biased region" description="Polar residues" evidence="1">
    <location>
        <begin position="70"/>
        <end position="91"/>
    </location>
</feature>
<dbReference type="Pfam" id="PF00235">
    <property type="entry name" value="Profilin"/>
    <property type="match status" value="1"/>
</dbReference>
<accession>A0A3S1BHV8</accession>
<dbReference type="OrthoDB" id="6161781at2759"/>
<dbReference type="SUPFAM" id="SSF55770">
    <property type="entry name" value="Profilin (actin-binding protein)"/>
    <property type="match status" value="1"/>
</dbReference>
<feature type="compositionally biased region" description="Polar residues" evidence="1">
    <location>
        <begin position="195"/>
        <end position="218"/>
    </location>
</feature>
<feature type="region of interest" description="Disordered" evidence="1">
    <location>
        <begin position="51"/>
        <end position="94"/>
    </location>
</feature>
<evidence type="ECO:0000313" key="2">
    <source>
        <dbReference type="EMBL" id="RUS84253.1"/>
    </source>
</evidence>
<comment type="caution">
    <text evidence="2">The sequence shown here is derived from an EMBL/GenBank/DDBJ whole genome shotgun (WGS) entry which is preliminary data.</text>
</comment>
<dbReference type="InterPro" id="IPR048278">
    <property type="entry name" value="PFN"/>
</dbReference>
<feature type="region of interest" description="Disordered" evidence="1">
    <location>
        <begin position="166"/>
        <end position="218"/>
    </location>
</feature>
<name>A0A3S1BHV8_ELYCH</name>
<gene>
    <name evidence="2" type="ORF">EGW08_008005</name>
</gene>